<evidence type="ECO:0000259" key="1">
    <source>
        <dbReference type="Pfam" id="PF04965"/>
    </source>
</evidence>
<keyword evidence="3" id="KW-1185">Reference proteome</keyword>
<evidence type="ECO:0000313" key="2">
    <source>
        <dbReference type="EMBL" id="POR46747.1"/>
    </source>
</evidence>
<dbReference type="OrthoDB" id="9802846at2"/>
<organism evidence="2 3">
    <name type="scientific">Paraburkholderia eburnea</name>
    <dbReference type="NCBI Taxonomy" id="1189126"/>
    <lineage>
        <taxon>Bacteria</taxon>
        <taxon>Pseudomonadati</taxon>
        <taxon>Pseudomonadota</taxon>
        <taxon>Betaproteobacteria</taxon>
        <taxon>Burkholderiales</taxon>
        <taxon>Burkholderiaceae</taxon>
        <taxon>Paraburkholderia</taxon>
    </lineage>
</organism>
<reference evidence="2 3" key="1">
    <citation type="submission" date="2018-01" db="EMBL/GenBank/DDBJ databases">
        <title>Genomic Encyclopedia of Type Strains, Phase III (KMG-III): the genomes of soil and plant-associated and newly described type strains.</title>
        <authorList>
            <person name="Whitman W."/>
        </authorList>
    </citation>
    <scope>NUCLEOTIDE SEQUENCE [LARGE SCALE GENOMIC DNA]</scope>
    <source>
        <strain evidence="2 3">JCM 18070</strain>
    </source>
</reference>
<dbReference type="SUPFAM" id="SSF160719">
    <property type="entry name" value="gpW/gp25-like"/>
    <property type="match status" value="1"/>
</dbReference>
<dbReference type="Pfam" id="PF04965">
    <property type="entry name" value="GPW_gp25"/>
    <property type="match status" value="1"/>
</dbReference>
<evidence type="ECO:0000313" key="3">
    <source>
        <dbReference type="Proteomes" id="UP000237381"/>
    </source>
</evidence>
<proteinExistence type="predicted"/>
<accession>A0A2S4LWD4</accession>
<sequence length="120" mass="12831">MKGMNAITGRTISGLAHLYQSIGQILSTALASRIKRRTFGSDIPDLIDAPTNGVTLTLLYAATATALMRWEPRLTLTRIQFSMDNDAAGQPVQYLDIEGYTAETGDPVSARINLSTGAAS</sequence>
<name>A0A2S4LWD4_9BURK</name>
<dbReference type="RefSeq" id="WP_103707183.1">
    <property type="nucleotide sequence ID" value="NZ_PQGA01000022.1"/>
</dbReference>
<feature type="domain" description="IraD/Gp25-like" evidence="1">
    <location>
        <begin position="15"/>
        <end position="90"/>
    </location>
</feature>
<dbReference type="InterPro" id="IPR007048">
    <property type="entry name" value="IraD/Gp25-like"/>
</dbReference>
<comment type="caution">
    <text evidence="2">The sequence shown here is derived from an EMBL/GenBank/DDBJ whole genome shotgun (WGS) entry which is preliminary data.</text>
</comment>
<dbReference type="EMBL" id="PQGA01000022">
    <property type="protein sequence ID" value="POR46747.1"/>
    <property type="molecule type" value="Genomic_DNA"/>
</dbReference>
<dbReference type="Proteomes" id="UP000237381">
    <property type="component" value="Unassembled WGS sequence"/>
</dbReference>
<gene>
    <name evidence="2" type="ORF">B0G62_12263</name>
</gene>
<dbReference type="Gene3D" id="3.10.450.40">
    <property type="match status" value="1"/>
</dbReference>
<dbReference type="AlphaFoldDB" id="A0A2S4LWD4"/>
<protein>
    <recommendedName>
        <fullName evidence="1">IraD/Gp25-like domain-containing protein</fullName>
    </recommendedName>
</protein>